<dbReference type="Proteomes" id="UP000236447">
    <property type="component" value="Chromosome"/>
</dbReference>
<proteinExistence type="predicted"/>
<dbReference type="InterPro" id="IPR019734">
    <property type="entry name" value="TPR_rpt"/>
</dbReference>
<keyword evidence="3" id="KW-0808">Transferase</keyword>
<reference evidence="3 4" key="2">
    <citation type="journal article" date="2017" name="Genome Biol. Evol.">
        <title>Trajectories and Drivers of Genome Evolution in Surface-Associated Marine Phaeobacter.</title>
        <authorList>
            <person name="Freese H.M."/>
            <person name="Sikorski J."/>
            <person name="Bunk B."/>
            <person name="Scheuner C."/>
            <person name="Meier-Kolthoff J.P."/>
            <person name="Sproer C."/>
            <person name="Gram L."/>
            <person name="Overmann J."/>
        </authorList>
    </citation>
    <scope>NUCLEOTIDE SEQUENCE [LARGE SCALE GENOMIC DNA]</scope>
    <source>
        <strain evidence="3 4">P88</strain>
    </source>
</reference>
<protein>
    <submittedName>
        <fullName evidence="3">Putative O-linked N-acetylglucosamine transferase, SPINDLY family</fullName>
    </submittedName>
</protein>
<dbReference type="SUPFAM" id="SSF48452">
    <property type="entry name" value="TPR-like"/>
    <property type="match status" value="1"/>
</dbReference>
<dbReference type="AlphaFoldDB" id="A0A135IPN8"/>
<evidence type="ECO:0000313" key="3">
    <source>
        <dbReference type="EMBL" id="AUQ99269.1"/>
    </source>
</evidence>
<dbReference type="PROSITE" id="PS50005">
    <property type="entry name" value="TPR"/>
    <property type="match status" value="1"/>
</dbReference>
<evidence type="ECO:0000256" key="2">
    <source>
        <dbReference type="ARBA" id="ARBA00022803"/>
    </source>
</evidence>
<keyword evidence="2" id="KW-0802">TPR repeat</keyword>
<accession>A0A135IPN8</accession>
<evidence type="ECO:0000256" key="1">
    <source>
        <dbReference type="ARBA" id="ARBA00022737"/>
    </source>
</evidence>
<dbReference type="Pfam" id="PF07719">
    <property type="entry name" value="TPR_2"/>
    <property type="match status" value="1"/>
</dbReference>
<dbReference type="InterPro" id="IPR011990">
    <property type="entry name" value="TPR-like_helical_dom_sf"/>
</dbReference>
<sequence precursor="true">MPAMLTRNATHARSLPASAIRAGCATLPALVLSAAFASGALAAGGGDSAAPKPTNTTKTCKGAKVWDDQKQRCVAPKQSSLDPDEMYDAVRELAYAGRYSDAQAVLAAMPDQTDSRVLTYWGFTYRKQGYSEQALSYYTQAIAQDPQNHLARSYMGQGFVTEGKYGLALEQWKIIRATGGSDSWAEVSLREALLSGQTQSY</sequence>
<dbReference type="EMBL" id="CP010725">
    <property type="protein sequence ID" value="AUQ99269.1"/>
    <property type="molecule type" value="Genomic_DNA"/>
</dbReference>
<dbReference type="RefSeq" id="WP_061047784.1">
    <property type="nucleotide sequence ID" value="NZ_CANLFJ010000001.1"/>
</dbReference>
<reference evidence="3 4" key="1">
    <citation type="journal article" date="2017" name="Front. Microbiol.">
        <title>Phaeobacter piscinae sp. nov., a species of the Roseobacter group and potential aquaculture probiont.</title>
        <authorList>
            <person name="Sonnenschein E.C."/>
            <person name="Phippen C.B.W."/>
            <person name="Nielsen K.F."/>
            <person name="Mateiu R.V."/>
            <person name="Melchiorsen J."/>
            <person name="Gram L."/>
            <person name="Overmann J."/>
            <person name="Freese H.M."/>
        </authorList>
    </citation>
    <scope>NUCLEOTIDE SEQUENCE [LARGE SCALE GENOMIC DNA]</scope>
    <source>
        <strain evidence="3 4">P88</strain>
    </source>
</reference>
<name>A0A135IPN8_9RHOB</name>
<gene>
    <name evidence="3" type="ORF">PhaeoP88_01899</name>
</gene>
<organism evidence="3 4">
    <name type="scientific">Phaeobacter inhibens</name>
    <dbReference type="NCBI Taxonomy" id="221822"/>
    <lineage>
        <taxon>Bacteria</taxon>
        <taxon>Pseudomonadati</taxon>
        <taxon>Pseudomonadota</taxon>
        <taxon>Alphaproteobacteria</taxon>
        <taxon>Rhodobacterales</taxon>
        <taxon>Roseobacteraceae</taxon>
        <taxon>Phaeobacter</taxon>
    </lineage>
</organism>
<dbReference type="InterPro" id="IPR013105">
    <property type="entry name" value="TPR_2"/>
</dbReference>
<dbReference type="GO" id="GO:0016740">
    <property type="term" value="F:transferase activity"/>
    <property type="evidence" value="ECO:0007669"/>
    <property type="project" value="UniProtKB-KW"/>
</dbReference>
<evidence type="ECO:0000313" key="4">
    <source>
        <dbReference type="Proteomes" id="UP000236447"/>
    </source>
</evidence>
<dbReference type="Gene3D" id="1.25.40.10">
    <property type="entry name" value="Tetratricopeptide repeat domain"/>
    <property type="match status" value="1"/>
</dbReference>
<keyword evidence="1" id="KW-0677">Repeat</keyword>